<dbReference type="EMBL" id="HG994590">
    <property type="protein sequence ID" value="CAF2801669.1"/>
    <property type="molecule type" value="Genomic_DNA"/>
</dbReference>
<name>A0A7R8CF24_LEPSM</name>
<evidence type="ECO:0000313" key="2">
    <source>
        <dbReference type="Proteomes" id="UP000675881"/>
    </source>
</evidence>
<accession>A0A7R8CF24</accession>
<proteinExistence type="predicted"/>
<dbReference type="Proteomes" id="UP000675881">
    <property type="component" value="Chromosome 11"/>
</dbReference>
<protein>
    <submittedName>
        <fullName evidence="1">H2A</fullName>
    </submittedName>
</protein>
<dbReference type="InterPro" id="IPR009072">
    <property type="entry name" value="Histone-fold"/>
</dbReference>
<dbReference type="GO" id="GO:0003677">
    <property type="term" value="F:DNA binding"/>
    <property type="evidence" value="ECO:0007669"/>
    <property type="project" value="InterPro"/>
</dbReference>
<dbReference type="GO" id="GO:0030527">
    <property type="term" value="F:structural constituent of chromatin"/>
    <property type="evidence" value="ECO:0007669"/>
    <property type="project" value="InterPro"/>
</dbReference>
<reference evidence="1" key="1">
    <citation type="submission" date="2021-02" db="EMBL/GenBank/DDBJ databases">
        <authorList>
            <person name="Bekaert M."/>
        </authorList>
    </citation>
    <scope>NUCLEOTIDE SEQUENCE</scope>
    <source>
        <strain evidence="1">IoA-00</strain>
    </source>
</reference>
<dbReference type="PANTHER" id="PTHR23430">
    <property type="entry name" value="HISTONE H2A"/>
    <property type="match status" value="1"/>
</dbReference>
<dbReference type="GO" id="GO:0000786">
    <property type="term" value="C:nucleosome"/>
    <property type="evidence" value="ECO:0007669"/>
    <property type="project" value="InterPro"/>
</dbReference>
<organism evidence="1 2">
    <name type="scientific">Lepeophtheirus salmonis</name>
    <name type="common">Salmon louse</name>
    <name type="synonym">Caligus salmonis</name>
    <dbReference type="NCBI Taxonomy" id="72036"/>
    <lineage>
        <taxon>Eukaryota</taxon>
        <taxon>Metazoa</taxon>
        <taxon>Ecdysozoa</taxon>
        <taxon>Arthropoda</taxon>
        <taxon>Crustacea</taxon>
        <taxon>Multicrustacea</taxon>
        <taxon>Hexanauplia</taxon>
        <taxon>Copepoda</taxon>
        <taxon>Siphonostomatoida</taxon>
        <taxon>Caligidae</taxon>
        <taxon>Lepeophtheirus</taxon>
    </lineage>
</organism>
<dbReference type="SUPFAM" id="SSF47113">
    <property type="entry name" value="Histone-fold"/>
    <property type="match status" value="1"/>
</dbReference>
<dbReference type="Gene3D" id="1.10.20.10">
    <property type="entry name" value="Histone, subunit A"/>
    <property type="match status" value="1"/>
</dbReference>
<sequence>MFKGRGWCIPKYPVIDCHASLSLGKARGRKMTSPYGHSHFEKVVMNLSTSLAFLFFLLNYLRSPQFHAHACITELSEFQIRKGNYAERVGSDALVYLVAVMECIAPELLELTSNAARDNKKICIPSSPFGHHKHVPRPCPALNKSIFTHVYDDTEYSDPIGRGGTLAHVE</sequence>
<dbReference type="GO" id="GO:0046982">
    <property type="term" value="F:protein heterodimerization activity"/>
    <property type="evidence" value="ECO:0007669"/>
    <property type="project" value="InterPro"/>
</dbReference>
<keyword evidence="2" id="KW-1185">Reference proteome</keyword>
<gene>
    <name evidence="1" type="ORF">LSAA_2793</name>
</gene>
<dbReference type="InterPro" id="IPR002119">
    <property type="entry name" value="Histone_H2A"/>
</dbReference>
<evidence type="ECO:0000313" key="1">
    <source>
        <dbReference type="EMBL" id="CAF2801669.1"/>
    </source>
</evidence>
<dbReference type="AlphaFoldDB" id="A0A7R8CF24"/>